<comment type="cofactor">
    <cofactor evidence="1">
        <name>pyridoxal 5'-phosphate</name>
        <dbReference type="ChEBI" id="CHEBI:597326"/>
    </cofactor>
</comment>
<evidence type="ECO:0000256" key="2">
    <source>
        <dbReference type="ARBA" id="ARBA00022576"/>
    </source>
</evidence>
<dbReference type="FunFam" id="3.40.640.10:FF:000004">
    <property type="entry name" value="Acetylornithine aminotransferase"/>
    <property type="match status" value="1"/>
</dbReference>
<dbReference type="OrthoDB" id="9807885at2"/>
<protein>
    <submittedName>
        <fullName evidence="5">Ornithine--oxo-acid transaminase</fullName>
        <ecNumber evidence="5">2.6.1.13</ecNumber>
    </submittedName>
</protein>
<dbReference type="GO" id="GO:0004587">
    <property type="term" value="F:ornithine aminotransferase activity"/>
    <property type="evidence" value="ECO:0007669"/>
    <property type="project" value="UniProtKB-EC"/>
</dbReference>
<organism evidence="5 6">
    <name type="scientific">Methylacidimicrobium tartarophylax</name>
    <dbReference type="NCBI Taxonomy" id="1041768"/>
    <lineage>
        <taxon>Bacteria</taxon>
        <taxon>Pseudomonadati</taxon>
        <taxon>Verrucomicrobiota</taxon>
        <taxon>Methylacidimicrobium</taxon>
    </lineage>
</organism>
<dbReference type="Pfam" id="PF00202">
    <property type="entry name" value="Aminotran_3"/>
    <property type="match status" value="1"/>
</dbReference>
<dbReference type="PANTHER" id="PTHR11986">
    <property type="entry name" value="AMINOTRANSFERASE CLASS III"/>
    <property type="match status" value="1"/>
</dbReference>
<evidence type="ECO:0000256" key="1">
    <source>
        <dbReference type="ARBA" id="ARBA00001933"/>
    </source>
</evidence>
<dbReference type="PIRSF" id="PIRSF000521">
    <property type="entry name" value="Transaminase_4ab_Lys_Orn"/>
    <property type="match status" value="1"/>
</dbReference>
<dbReference type="Gene3D" id="3.40.640.10">
    <property type="entry name" value="Type I PLP-dependent aspartate aminotransferase-like (Major domain)"/>
    <property type="match status" value="1"/>
</dbReference>
<dbReference type="PROSITE" id="PS00600">
    <property type="entry name" value="AA_TRANSFER_CLASS_3"/>
    <property type="match status" value="1"/>
</dbReference>
<keyword evidence="2 5" id="KW-0032">Aminotransferase</keyword>
<dbReference type="InterPro" id="IPR005814">
    <property type="entry name" value="Aminotrans_3"/>
</dbReference>
<dbReference type="AlphaFoldDB" id="A0A5E6MN90"/>
<evidence type="ECO:0000313" key="6">
    <source>
        <dbReference type="Proteomes" id="UP000334923"/>
    </source>
</evidence>
<dbReference type="InterPro" id="IPR015421">
    <property type="entry name" value="PyrdxlP-dep_Trfase_major"/>
</dbReference>
<comment type="similarity">
    <text evidence="4">Belongs to the class-III pyridoxal-phosphate-dependent aminotransferase family.</text>
</comment>
<dbReference type="Gene3D" id="3.90.1150.10">
    <property type="entry name" value="Aspartate Aminotransferase, domain 1"/>
    <property type="match status" value="1"/>
</dbReference>
<dbReference type="InterPro" id="IPR049704">
    <property type="entry name" value="Aminotrans_3_PPA_site"/>
</dbReference>
<dbReference type="InterPro" id="IPR015424">
    <property type="entry name" value="PyrdxlP-dep_Trfase"/>
</dbReference>
<dbReference type="EC" id="2.6.1.13" evidence="5"/>
<dbReference type="Proteomes" id="UP000334923">
    <property type="component" value="Unassembled WGS sequence"/>
</dbReference>
<dbReference type="EMBL" id="CABFVA020000076">
    <property type="protein sequence ID" value="VVM06884.1"/>
    <property type="molecule type" value="Genomic_DNA"/>
</dbReference>
<dbReference type="PANTHER" id="PTHR11986:SF121">
    <property type="entry name" value="BLR3010 PROTEIN"/>
    <property type="match status" value="1"/>
</dbReference>
<sequence>MPFDLSGLVRSRMGENYSLHQKYLNCTLVRVQQVIGFDKVYERAKGAYLYDREGNEYLDFLSGFGVFSIGRNHPVPQKAIRDALDLDLPNMVQMDSALLSGLLAEALVKRFAAQGAPHLDAVFLCNSGTEAVEGAIKFARAGTGRPRLLSLRNSFHGLSMGSLSLTGNPFFHDGFAPFLPGCQTVPLGDLAALEQELRKGDVAALVVEPVQGKGVQFPKDDYFAQAQALCRRYGTLLVCDEVQTGLGRTGKWFAFEHWGLEPDIVTLAKALSAGYVPCGAFVTRRSIYQKVFSRLDRCIVHSSTFGRNNLACVCGLAALSVLEEERLVENAARMGERLEQGLLALQKKHEIVKEIRVKGLMMAVEFAEPRSLGLKVAWKTVHALDPGLFPQLVVSQLMAKHRILTQVAANNADVIKALPPLIVGTKEIDGFLDALDSVLIDLRKFPGPLWDMGTNFVKAMRNGTEQPVSV</sequence>
<dbReference type="RefSeq" id="WP_142660288.1">
    <property type="nucleotide sequence ID" value="NZ_CABFVA020000076.1"/>
</dbReference>
<keyword evidence="3 4" id="KW-0663">Pyridoxal phosphate</keyword>
<accession>A0A5E6MN90</accession>
<keyword evidence="6" id="KW-1185">Reference proteome</keyword>
<evidence type="ECO:0000256" key="3">
    <source>
        <dbReference type="ARBA" id="ARBA00022898"/>
    </source>
</evidence>
<dbReference type="GO" id="GO:0042802">
    <property type="term" value="F:identical protein binding"/>
    <property type="evidence" value="ECO:0007669"/>
    <property type="project" value="TreeGrafter"/>
</dbReference>
<dbReference type="InterPro" id="IPR050103">
    <property type="entry name" value="Class-III_PLP-dep_AT"/>
</dbReference>
<dbReference type="SUPFAM" id="SSF53383">
    <property type="entry name" value="PLP-dependent transferases"/>
    <property type="match status" value="1"/>
</dbReference>
<proteinExistence type="inferred from homology"/>
<name>A0A5E6MN90_9BACT</name>
<gene>
    <name evidence="5" type="primary">rocD</name>
    <name evidence="5" type="synonym">OAT</name>
    <name evidence="5" type="ORF">MAMT_01447</name>
</gene>
<dbReference type="InterPro" id="IPR015422">
    <property type="entry name" value="PyrdxlP-dep_Trfase_small"/>
</dbReference>
<evidence type="ECO:0000313" key="5">
    <source>
        <dbReference type="EMBL" id="VVM06884.1"/>
    </source>
</evidence>
<reference evidence="5 6" key="1">
    <citation type="submission" date="2019-09" db="EMBL/GenBank/DDBJ databases">
        <authorList>
            <person name="Cremers G."/>
        </authorList>
    </citation>
    <scope>NUCLEOTIDE SEQUENCE [LARGE SCALE GENOMIC DNA]</scope>
    <source>
        <strain evidence="5">4A</strain>
    </source>
</reference>
<evidence type="ECO:0000256" key="4">
    <source>
        <dbReference type="RuleBase" id="RU003560"/>
    </source>
</evidence>
<keyword evidence="5" id="KW-0808">Transferase</keyword>
<dbReference type="GO" id="GO:0030170">
    <property type="term" value="F:pyridoxal phosphate binding"/>
    <property type="evidence" value="ECO:0007669"/>
    <property type="project" value="InterPro"/>
</dbReference>
<dbReference type="CDD" id="cd00610">
    <property type="entry name" value="OAT_like"/>
    <property type="match status" value="1"/>
</dbReference>